<dbReference type="PANTHER" id="PTHR43297">
    <property type="entry name" value="OLIGOPEPTIDE TRANSPORT ATP-BINDING PROTEIN APPD"/>
    <property type="match status" value="1"/>
</dbReference>
<evidence type="ECO:0000256" key="4">
    <source>
        <dbReference type="ARBA" id="ARBA00022475"/>
    </source>
</evidence>
<dbReference type="Pfam" id="PF08352">
    <property type="entry name" value="oligo_HPY"/>
    <property type="match status" value="1"/>
</dbReference>
<dbReference type="InterPro" id="IPR027417">
    <property type="entry name" value="P-loop_NTPase"/>
</dbReference>
<dbReference type="Pfam" id="PF00005">
    <property type="entry name" value="ABC_tran"/>
    <property type="match status" value="1"/>
</dbReference>
<dbReference type="GO" id="GO:0016887">
    <property type="term" value="F:ATP hydrolysis activity"/>
    <property type="evidence" value="ECO:0007669"/>
    <property type="project" value="InterPro"/>
</dbReference>
<evidence type="ECO:0000259" key="10">
    <source>
        <dbReference type="PROSITE" id="PS50893"/>
    </source>
</evidence>
<keyword evidence="8" id="KW-1278">Translocase</keyword>
<evidence type="ECO:0000256" key="1">
    <source>
        <dbReference type="ARBA" id="ARBA00004417"/>
    </source>
</evidence>
<evidence type="ECO:0000256" key="7">
    <source>
        <dbReference type="ARBA" id="ARBA00022840"/>
    </source>
</evidence>
<keyword evidence="9" id="KW-0472">Membrane</keyword>
<dbReference type="RefSeq" id="WP_220227258.1">
    <property type="nucleotide sequence ID" value="NZ_JAICBX010000001.1"/>
</dbReference>
<keyword evidence="12" id="KW-1185">Reference proteome</keyword>
<dbReference type="GO" id="GO:0005886">
    <property type="term" value="C:plasma membrane"/>
    <property type="evidence" value="ECO:0007669"/>
    <property type="project" value="UniProtKB-SubCell"/>
</dbReference>
<dbReference type="AlphaFoldDB" id="A0AAE2ZNH4"/>
<comment type="subcellular location">
    <subcellularLocation>
        <location evidence="1">Cell inner membrane</location>
        <topology evidence="1">Peripheral membrane protein</topology>
    </subcellularLocation>
</comment>
<evidence type="ECO:0000256" key="9">
    <source>
        <dbReference type="ARBA" id="ARBA00023136"/>
    </source>
</evidence>
<reference evidence="11" key="1">
    <citation type="submission" date="2021-08" db="EMBL/GenBank/DDBJ databases">
        <title>Hoeflea bacterium WL0058 sp. nov., isolated from the sediment.</title>
        <authorList>
            <person name="Wang L."/>
            <person name="Zhang D."/>
        </authorList>
    </citation>
    <scope>NUCLEOTIDE SEQUENCE</scope>
    <source>
        <strain evidence="11">WL0058</strain>
    </source>
</reference>
<keyword evidence="5" id="KW-0997">Cell inner membrane</keyword>
<protein>
    <submittedName>
        <fullName evidence="11">ABC transporter ATP-binding protein</fullName>
    </submittedName>
</protein>
<name>A0AAE2ZNH4_9HYPH</name>
<dbReference type="PANTHER" id="PTHR43297:SF14">
    <property type="entry name" value="ATPASE AAA-TYPE CORE DOMAIN-CONTAINING PROTEIN"/>
    <property type="match status" value="1"/>
</dbReference>
<dbReference type="CDD" id="cd03257">
    <property type="entry name" value="ABC_NikE_OppD_transporters"/>
    <property type="match status" value="1"/>
</dbReference>
<gene>
    <name evidence="11" type="ORF">K1W69_05240</name>
</gene>
<proteinExistence type="inferred from homology"/>
<keyword evidence="7 11" id="KW-0067">ATP-binding</keyword>
<dbReference type="GO" id="GO:0005524">
    <property type="term" value="F:ATP binding"/>
    <property type="evidence" value="ECO:0007669"/>
    <property type="project" value="UniProtKB-KW"/>
</dbReference>
<evidence type="ECO:0000256" key="3">
    <source>
        <dbReference type="ARBA" id="ARBA00022448"/>
    </source>
</evidence>
<dbReference type="InterPro" id="IPR050388">
    <property type="entry name" value="ABC_Ni/Peptide_Import"/>
</dbReference>
<dbReference type="GO" id="GO:0015833">
    <property type="term" value="P:peptide transport"/>
    <property type="evidence" value="ECO:0007669"/>
    <property type="project" value="InterPro"/>
</dbReference>
<dbReference type="InterPro" id="IPR003439">
    <property type="entry name" value="ABC_transporter-like_ATP-bd"/>
</dbReference>
<evidence type="ECO:0000256" key="8">
    <source>
        <dbReference type="ARBA" id="ARBA00022967"/>
    </source>
</evidence>
<keyword evidence="3" id="KW-0813">Transport</keyword>
<evidence type="ECO:0000256" key="6">
    <source>
        <dbReference type="ARBA" id="ARBA00022741"/>
    </source>
</evidence>
<dbReference type="EMBL" id="JAICBX010000001">
    <property type="protein sequence ID" value="MBW8636587.1"/>
    <property type="molecule type" value="Genomic_DNA"/>
</dbReference>
<dbReference type="SMART" id="SM00382">
    <property type="entry name" value="AAA"/>
    <property type="match status" value="1"/>
</dbReference>
<accession>A0AAE2ZNH4</accession>
<dbReference type="InterPro" id="IPR013563">
    <property type="entry name" value="Oligopep_ABC_C"/>
</dbReference>
<comment type="caution">
    <text evidence="11">The sequence shown here is derived from an EMBL/GenBank/DDBJ whole genome shotgun (WGS) entry which is preliminary data.</text>
</comment>
<feature type="domain" description="ABC transporter" evidence="10">
    <location>
        <begin position="5"/>
        <end position="249"/>
    </location>
</feature>
<evidence type="ECO:0000256" key="2">
    <source>
        <dbReference type="ARBA" id="ARBA00005417"/>
    </source>
</evidence>
<dbReference type="InterPro" id="IPR003593">
    <property type="entry name" value="AAA+_ATPase"/>
</dbReference>
<dbReference type="Proteomes" id="UP001196509">
    <property type="component" value="Unassembled WGS sequence"/>
</dbReference>
<keyword evidence="4" id="KW-1003">Cell membrane</keyword>
<keyword evidence="6" id="KW-0547">Nucleotide-binding</keyword>
<organism evidence="11 12">
    <name type="scientific">Flavimaribacter sediminis</name>
    <dbReference type="NCBI Taxonomy" id="2865987"/>
    <lineage>
        <taxon>Bacteria</taxon>
        <taxon>Pseudomonadati</taxon>
        <taxon>Pseudomonadota</taxon>
        <taxon>Alphaproteobacteria</taxon>
        <taxon>Hyphomicrobiales</taxon>
        <taxon>Rhizobiaceae</taxon>
        <taxon>Flavimaribacter</taxon>
    </lineage>
</organism>
<dbReference type="InterPro" id="IPR017871">
    <property type="entry name" value="ABC_transporter-like_CS"/>
</dbReference>
<dbReference type="SUPFAM" id="SSF52540">
    <property type="entry name" value="P-loop containing nucleoside triphosphate hydrolases"/>
    <property type="match status" value="1"/>
</dbReference>
<dbReference type="PROSITE" id="PS00211">
    <property type="entry name" value="ABC_TRANSPORTER_1"/>
    <property type="match status" value="1"/>
</dbReference>
<dbReference type="Gene3D" id="3.40.50.300">
    <property type="entry name" value="P-loop containing nucleotide triphosphate hydrolases"/>
    <property type="match status" value="1"/>
</dbReference>
<evidence type="ECO:0000313" key="11">
    <source>
        <dbReference type="EMBL" id="MBW8636587.1"/>
    </source>
</evidence>
<dbReference type="NCBIfam" id="TIGR01727">
    <property type="entry name" value="oligo_HPY"/>
    <property type="match status" value="1"/>
</dbReference>
<evidence type="ECO:0000313" key="12">
    <source>
        <dbReference type="Proteomes" id="UP001196509"/>
    </source>
</evidence>
<sequence length="328" mass="35123">MSALVEIRDLVIAYDGAGAMTLGLDSAELTVARGETLAIVGESGSGKTTIGMSIGRLLPPEARIESGTITVDGVSVVNADAEALRQLRRDHLGFVFQNPMTALDPTMRIERQMVRAIGGKPSRDAIAALLRRAELDDPDRVMRSFPHELSGGMAQRVIIAMAIARSPKLIIADEPTASLDASIREKVMETLGRLREENGASMVILSHDLRLISRHADRVAVMYGGRVVEIGQSATVLERPAHPYTRALIAAAAGNEKPGERLEPILGAPPVLRGPGLKCAYEPRCGIARPECANNRPEARPVAARTVCCHFAEEVAAATSDTEEARTE</sequence>
<comment type="similarity">
    <text evidence="2">Belongs to the ABC transporter superfamily.</text>
</comment>
<evidence type="ECO:0000256" key="5">
    <source>
        <dbReference type="ARBA" id="ARBA00022519"/>
    </source>
</evidence>
<dbReference type="PROSITE" id="PS50893">
    <property type="entry name" value="ABC_TRANSPORTER_2"/>
    <property type="match status" value="1"/>
</dbReference>